<dbReference type="Pfam" id="PF05838">
    <property type="entry name" value="Glyco_hydro_108"/>
    <property type="match status" value="1"/>
</dbReference>
<dbReference type="EMBL" id="SACP01000012">
    <property type="protein sequence ID" value="RVU17511.1"/>
    <property type="molecule type" value="Genomic_DNA"/>
</dbReference>
<dbReference type="Gene3D" id="1.20.141.10">
    <property type="entry name" value="Chitosanase, subunit A, domain 1"/>
    <property type="match status" value="1"/>
</dbReference>
<dbReference type="InterPro" id="IPR023346">
    <property type="entry name" value="Lysozyme-like_dom_sf"/>
</dbReference>
<evidence type="ECO:0000259" key="1">
    <source>
        <dbReference type="Pfam" id="PF05838"/>
    </source>
</evidence>
<dbReference type="RefSeq" id="WP_127730120.1">
    <property type="nucleotide sequence ID" value="NZ_SACP01000012.1"/>
</dbReference>
<dbReference type="Proteomes" id="UP000286997">
    <property type="component" value="Unassembled WGS sequence"/>
</dbReference>
<protein>
    <recommendedName>
        <fullName evidence="1">TtsA-like Glycoside hydrolase family 108 domain-containing protein</fullName>
    </recommendedName>
</protein>
<gene>
    <name evidence="2" type="ORF">EOE48_14075</name>
</gene>
<evidence type="ECO:0000313" key="2">
    <source>
        <dbReference type="EMBL" id="RVU17511.1"/>
    </source>
</evidence>
<comment type="caution">
    <text evidence="2">The sequence shown here is derived from an EMBL/GenBank/DDBJ whole genome shotgun (WGS) entry which is preliminary data.</text>
</comment>
<dbReference type="SUPFAM" id="SSF53955">
    <property type="entry name" value="Lysozyme-like"/>
    <property type="match status" value="1"/>
</dbReference>
<organism evidence="2 3">
    <name type="scientific">Methylobacterium oryzihabitans</name>
    <dbReference type="NCBI Taxonomy" id="2499852"/>
    <lineage>
        <taxon>Bacteria</taxon>
        <taxon>Pseudomonadati</taxon>
        <taxon>Pseudomonadota</taxon>
        <taxon>Alphaproteobacteria</taxon>
        <taxon>Hyphomicrobiales</taxon>
        <taxon>Methylobacteriaceae</taxon>
        <taxon>Methylobacterium</taxon>
    </lineage>
</organism>
<proteinExistence type="predicted"/>
<reference evidence="2 3" key="1">
    <citation type="submission" date="2019-01" db="EMBL/GenBank/DDBJ databases">
        <authorList>
            <person name="Chen W.-M."/>
        </authorList>
    </citation>
    <scope>NUCLEOTIDE SEQUENCE [LARGE SCALE GENOMIC DNA]</scope>
    <source>
        <strain evidence="2 3">TER-1</strain>
    </source>
</reference>
<name>A0A3S3U7P4_9HYPH</name>
<accession>A0A3S3U7P4</accession>
<dbReference type="OrthoDB" id="9815229at2"/>
<keyword evidence="3" id="KW-1185">Reference proteome</keyword>
<evidence type="ECO:0000313" key="3">
    <source>
        <dbReference type="Proteomes" id="UP000286997"/>
    </source>
</evidence>
<feature type="domain" description="TtsA-like Glycoside hydrolase family 108" evidence="1">
    <location>
        <begin position="11"/>
        <end position="94"/>
    </location>
</feature>
<dbReference type="AlphaFoldDB" id="A0A3S3U7P4"/>
<sequence>MAAETFGRALALVLRHEGGYVDHPKDPGGATNLGVTIGTLGDWLGRPATKAEVKALTPAGVGPIYRARYWNAVRGDELPAGLDVAVFDFAVNSGPARAIMALQRAAGVADDGRLGPISLKAIHARASADLVQLVCADRLAFLRRLSTWPSFGRGWARRVAGVRAEALRQTRLAPAA</sequence>
<dbReference type="InterPro" id="IPR008565">
    <property type="entry name" value="TtsA-like_GH18_dom"/>
</dbReference>
<dbReference type="CDD" id="cd13926">
    <property type="entry name" value="N-acetylmuramidase_GH108"/>
    <property type="match status" value="1"/>
</dbReference>